<feature type="domain" description="DUF4283" evidence="1">
    <location>
        <begin position="31"/>
        <end position="110"/>
    </location>
</feature>
<dbReference type="Pfam" id="PF14111">
    <property type="entry name" value="DUF4283"/>
    <property type="match status" value="1"/>
</dbReference>
<organism evidence="2 3">
    <name type="scientific">Cephalotus follicularis</name>
    <name type="common">Albany pitcher plant</name>
    <dbReference type="NCBI Taxonomy" id="3775"/>
    <lineage>
        <taxon>Eukaryota</taxon>
        <taxon>Viridiplantae</taxon>
        <taxon>Streptophyta</taxon>
        <taxon>Embryophyta</taxon>
        <taxon>Tracheophyta</taxon>
        <taxon>Spermatophyta</taxon>
        <taxon>Magnoliopsida</taxon>
        <taxon>eudicotyledons</taxon>
        <taxon>Gunneridae</taxon>
        <taxon>Pentapetalae</taxon>
        <taxon>rosids</taxon>
        <taxon>fabids</taxon>
        <taxon>Oxalidales</taxon>
        <taxon>Cephalotaceae</taxon>
        <taxon>Cephalotus</taxon>
    </lineage>
</organism>
<evidence type="ECO:0000313" key="3">
    <source>
        <dbReference type="Proteomes" id="UP000187406"/>
    </source>
</evidence>
<evidence type="ECO:0000259" key="1">
    <source>
        <dbReference type="Pfam" id="PF14111"/>
    </source>
</evidence>
<evidence type="ECO:0000313" key="2">
    <source>
        <dbReference type="EMBL" id="GAV68679.1"/>
    </source>
</evidence>
<dbReference type="InParanoid" id="A0A1Q3BLA4"/>
<dbReference type="InterPro" id="IPR025558">
    <property type="entry name" value="DUF4283"/>
</dbReference>
<dbReference type="PANTHER" id="PTHR31286:SF99">
    <property type="entry name" value="DUF4283 DOMAIN-CONTAINING PROTEIN"/>
    <property type="match status" value="1"/>
</dbReference>
<dbReference type="PANTHER" id="PTHR31286">
    <property type="entry name" value="GLYCINE-RICH CELL WALL STRUCTURAL PROTEIN 1.8-LIKE"/>
    <property type="match status" value="1"/>
</dbReference>
<dbReference type="InterPro" id="IPR040256">
    <property type="entry name" value="At4g02000-like"/>
</dbReference>
<reference evidence="3" key="1">
    <citation type="submission" date="2016-04" db="EMBL/GenBank/DDBJ databases">
        <title>Cephalotus genome sequencing.</title>
        <authorList>
            <person name="Fukushima K."/>
            <person name="Hasebe M."/>
            <person name="Fang X."/>
        </authorList>
    </citation>
    <scope>NUCLEOTIDE SEQUENCE [LARGE SCALE GENOMIC DNA]</scope>
    <source>
        <strain evidence="3">cv. St1</strain>
    </source>
</reference>
<proteinExistence type="predicted"/>
<comment type="caution">
    <text evidence="2">The sequence shown here is derived from an EMBL/GenBank/DDBJ whole genome shotgun (WGS) entry which is preliminary data.</text>
</comment>
<dbReference type="EMBL" id="BDDD01000652">
    <property type="protein sequence ID" value="GAV68679.1"/>
    <property type="molecule type" value="Genomic_DNA"/>
</dbReference>
<gene>
    <name evidence="2" type="ORF">CFOL_v3_12182</name>
</gene>
<keyword evidence="3" id="KW-1185">Reference proteome</keyword>
<accession>A0A1Q3BLA4</accession>
<dbReference type="Proteomes" id="UP000187406">
    <property type="component" value="Unassembled WGS sequence"/>
</dbReference>
<protein>
    <submittedName>
        <fullName evidence="2">DUF4283 domain-containing protein</fullName>
    </submittedName>
</protein>
<name>A0A1Q3BLA4_CEPFO</name>
<dbReference type="AlphaFoldDB" id="A0A1Q3BLA4"/>
<sequence>MSDSEDDNYVDPAHPKLKLSSEEKRRLLAPWRKTLIVKLLGKSIRIKLMSNIVRRLWQTVRDFELLEVGHGYLLTKFDNVHDCSGVLTGGPWLIFGHCLLIHPWKPYFKPSFVVFSSTVVWVRLP</sequence>
<dbReference type="OrthoDB" id="1937106at2759"/>